<dbReference type="Gene3D" id="3.40.710.10">
    <property type="entry name" value="DD-peptidase/beta-lactamase superfamily"/>
    <property type="match status" value="1"/>
</dbReference>
<feature type="domain" description="Beta-lactamase-related" evidence="2">
    <location>
        <begin position="42"/>
        <end position="368"/>
    </location>
</feature>
<dbReference type="Proteomes" id="UP001144396">
    <property type="component" value="Unassembled WGS sequence"/>
</dbReference>
<dbReference type="InterPro" id="IPR001466">
    <property type="entry name" value="Beta-lactam-related"/>
</dbReference>
<dbReference type="RefSeq" id="WP_281883796.1">
    <property type="nucleotide sequence ID" value="NZ_BSDP01000001.1"/>
</dbReference>
<keyword evidence="4" id="KW-1185">Reference proteome</keyword>
<name>A0A9W6FPA5_9MICO</name>
<comment type="caution">
    <text evidence="3">The sequence shown here is derived from an EMBL/GenBank/DDBJ whole genome shotgun (WGS) entry which is preliminary data.</text>
</comment>
<reference evidence="3" key="1">
    <citation type="submission" date="2022-12" db="EMBL/GenBank/DDBJ databases">
        <title>Reference genome sequencing for broad-spectrum identification of bacterial and archaeal isolates by mass spectrometry.</title>
        <authorList>
            <person name="Sekiguchi Y."/>
            <person name="Tourlousse D.M."/>
        </authorList>
    </citation>
    <scope>NUCLEOTIDE SEQUENCE</scope>
    <source>
        <strain evidence="3">14</strain>
    </source>
</reference>
<dbReference type="SUPFAM" id="SSF56601">
    <property type="entry name" value="beta-lactamase/transpeptidase-like"/>
    <property type="match status" value="1"/>
</dbReference>
<keyword evidence="1" id="KW-0732">Signal</keyword>
<dbReference type="EMBL" id="BSDP01000001">
    <property type="protein sequence ID" value="GLI27331.1"/>
    <property type="molecule type" value="Genomic_DNA"/>
</dbReference>
<protein>
    <submittedName>
        <fullName evidence="3">Beta-lactamase</fullName>
    </submittedName>
</protein>
<gene>
    <name evidence="3" type="ORF">ARHIZOSPH14_15730</name>
</gene>
<organism evidence="3 4">
    <name type="scientific">Agromyces rhizosphaerae</name>
    <dbReference type="NCBI Taxonomy" id="88374"/>
    <lineage>
        <taxon>Bacteria</taxon>
        <taxon>Bacillati</taxon>
        <taxon>Actinomycetota</taxon>
        <taxon>Actinomycetes</taxon>
        <taxon>Micrococcales</taxon>
        <taxon>Microbacteriaceae</taxon>
        <taxon>Agromyces</taxon>
    </lineage>
</organism>
<dbReference type="Pfam" id="PF00144">
    <property type="entry name" value="Beta-lactamase"/>
    <property type="match status" value="1"/>
</dbReference>
<feature type="signal peptide" evidence="1">
    <location>
        <begin position="1"/>
        <end position="21"/>
    </location>
</feature>
<proteinExistence type="predicted"/>
<evidence type="ECO:0000313" key="4">
    <source>
        <dbReference type="Proteomes" id="UP001144396"/>
    </source>
</evidence>
<accession>A0A9W6FPA5</accession>
<dbReference type="InterPro" id="IPR012338">
    <property type="entry name" value="Beta-lactam/transpept-like"/>
</dbReference>
<evidence type="ECO:0000313" key="3">
    <source>
        <dbReference type="EMBL" id="GLI27331.1"/>
    </source>
</evidence>
<dbReference type="InterPro" id="IPR050491">
    <property type="entry name" value="AmpC-like"/>
</dbReference>
<evidence type="ECO:0000256" key="1">
    <source>
        <dbReference type="SAM" id="SignalP"/>
    </source>
</evidence>
<sequence length="420" mass="43299">MATVTTVALLLIAGCTGARGAAESPFDQVDGLIGGDVADELRSTLTEAMERSGSSGAIAGVWAPWSGSWEVAVGTTTPDGDTPVSTDMSFRAGLITTGMACTVLLRLVDEGKVQLNQQVGPVVGVPGLDGITFAQLCQQTSGLGDYYGPIRRYLISNPERVWPAAELLASGLARDRAGEPGEKWSYSRTATILLGIALEEATNTEFAELLARYVSGPLDLGGTALPSPTDVELPGAAAAGLVATPGGESRCTTLSDVSNLSSSAGYAAFGAISNLEDLRVWSRALATGVLLSEQSASAQWATVPRGTSAESWESYGLGASEFGPMRGIASEIPGSLTAAYADPETGLTVVVALNNSTAGVDFVRRTALALASIGSKADAAEGREMPLVELPWSVEQMLEAMREQGVCEPSAADESDESEG</sequence>
<dbReference type="PANTHER" id="PTHR46825">
    <property type="entry name" value="D-ALANYL-D-ALANINE-CARBOXYPEPTIDASE/ENDOPEPTIDASE AMPH"/>
    <property type="match status" value="1"/>
</dbReference>
<feature type="chain" id="PRO_5040740617" evidence="1">
    <location>
        <begin position="22"/>
        <end position="420"/>
    </location>
</feature>
<dbReference type="AlphaFoldDB" id="A0A9W6FPA5"/>
<evidence type="ECO:0000259" key="2">
    <source>
        <dbReference type="Pfam" id="PF00144"/>
    </source>
</evidence>
<dbReference type="PANTHER" id="PTHR46825:SF7">
    <property type="entry name" value="D-ALANYL-D-ALANINE CARBOXYPEPTIDASE"/>
    <property type="match status" value="1"/>
</dbReference>